<keyword evidence="2" id="KW-0813">Transport</keyword>
<accession>A0AAD3SZJ7</accession>
<feature type="transmembrane region" description="Helical" evidence="8">
    <location>
        <begin position="310"/>
        <end position="334"/>
    </location>
</feature>
<evidence type="ECO:0000313" key="13">
    <source>
        <dbReference type="Proteomes" id="UP001279734"/>
    </source>
</evidence>
<comment type="subcellular location">
    <subcellularLocation>
        <location evidence="1">Membrane</location>
    </subcellularLocation>
</comment>
<evidence type="ECO:0000256" key="6">
    <source>
        <dbReference type="ARBA" id="ARBA00022989"/>
    </source>
</evidence>
<dbReference type="SMART" id="SM00665">
    <property type="entry name" value="B561"/>
    <property type="match status" value="1"/>
</dbReference>
<feature type="domain" description="DOMON" evidence="10">
    <location>
        <begin position="59"/>
        <end position="169"/>
    </location>
</feature>
<feature type="transmembrane region" description="Helical" evidence="8">
    <location>
        <begin position="215"/>
        <end position="236"/>
    </location>
</feature>
<evidence type="ECO:0000259" key="11">
    <source>
        <dbReference type="PROSITE" id="PS50939"/>
    </source>
</evidence>
<evidence type="ECO:0000256" key="5">
    <source>
        <dbReference type="ARBA" id="ARBA00022982"/>
    </source>
</evidence>
<feature type="signal peptide" evidence="9">
    <location>
        <begin position="1"/>
        <end position="24"/>
    </location>
</feature>
<protein>
    <recommendedName>
        <fullName evidence="14">Cytochrome b561 and DOMON domain-containing protein</fullName>
    </recommendedName>
</protein>
<keyword evidence="6 8" id="KW-1133">Transmembrane helix</keyword>
<comment type="caution">
    <text evidence="12">The sequence shown here is derived from an EMBL/GenBank/DDBJ whole genome shotgun (WGS) entry which is preliminary data.</text>
</comment>
<dbReference type="PROSITE" id="PS50836">
    <property type="entry name" value="DOMON"/>
    <property type="match status" value="1"/>
</dbReference>
<evidence type="ECO:0000256" key="3">
    <source>
        <dbReference type="ARBA" id="ARBA00022692"/>
    </source>
</evidence>
<evidence type="ECO:0000256" key="1">
    <source>
        <dbReference type="ARBA" id="ARBA00004370"/>
    </source>
</evidence>
<dbReference type="PANTHER" id="PTHR23130">
    <property type="entry name" value="CYTOCHROME B561 AND DOMON DOMAIN-CONTAINING PROTEIN"/>
    <property type="match status" value="1"/>
</dbReference>
<evidence type="ECO:0000256" key="7">
    <source>
        <dbReference type="ARBA" id="ARBA00023136"/>
    </source>
</evidence>
<organism evidence="12 13">
    <name type="scientific">Nepenthes gracilis</name>
    <name type="common">Slender pitcher plant</name>
    <dbReference type="NCBI Taxonomy" id="150966"/>
    <lineage>
        <taxon>Eukaryota</taxon>
        <taxon>Viridiplantae</taxon>
        <taxon>Streptophyta</taxon>
        <taxon>Embryophyta</taxon>
        <taxon>Tracheophyta</taxon>
        <taxon>Spermatophyta</taxon>
        <taxon>Magnoliopsida</taxon>
        <taxon>eudicotyledons</taxon>
        <taxon>Gunneridae</taxon>
        <taxon>Pentapetalae</taxon>
        <taxon>Caryophyllales</taxon>
        <taxon>Nepenthaceae</taxon>
        <taxon>Nepenthes</taxon>
    </lineage>
</organism>
<dbReference type="CDD" id="cd09631">
    <property type="entry name" value="DOMON_DOH"/>
    <property type="match status" value="1"/>
</dbReference>
<keyword evidence="5" id="KW-0249">Electron transport</keyword>
<feature type="transmembrane region" description="Helical" evidence="8">
    <location>
        <begin position="346"/>
        <end position="363"/>
    </location>
</feature>
<keyword evidence="7 8" id="KW-0472">Membrane</keyword>
<keyword evidence="13" id="KW-1185">Reference proteome</keyword>
<feature type="domain" description="Cytochrome b561" evidence="11">
    <location>
        <begin position="176"/>
        <end position="369"/>
    </location>
</feature>
<proteinExistence type="predicted"/>
<name>A0AAD3SZJ7_NEPGR</name>
<evidence type="ECO:0000259" key="10">
    <source>
        <dbReference type="PROSITE" id="PS50836"/>
    </source>
</evidence>
<feature type="chain" id="PRO_5042152587" description="Cytochrome b561 and DOMON domain-containing protein" evidence="9">
    <location>
        <begin position="25"/>
        <end position="369"/>
    </location>
</feature>
<evidence type="ECO:0000256" key="8">
    <source>
        <dbReference type="SAM" id="Phobius"/>
    </source>
</evidence>
<dbReference type="SMART" id="SM00664">
    <property type="entry name" value="DoH"/>
    <property type="match status" value="1"/>
</dbReference>
<feature type="transmembrane region" description="Helical" evidence="8">
    <location>
        <begin position="248"/>
        <end position="269"/>
    </location>
</feature>
<dbReference type="InterPro" id="IPR006593">
    <property type="entry name" value="Cyt_b561/ferric_Rdtase_TM"/>
</dbReference>
<feature type="transmembrane region" description="Helical" evidence="8">
    <location>
        <begin position="281"/>
        <end position="298"/>
    </location>
</feature>
<dbReference type="PANTHER" id="PTHR23130:SF171">
    <property type="entry name" value="OS01G0895300 PROTEIN"/>
    <property type="match status" value="1"/>
</dbReference>
<evidence type="ECO:0000256" key="9">
    <source>
        <dbReference type="SAM" id="SignalP"/>
    </source>
</evidence>
<keyword evidence="3 8" id="KW-0812">Transmembrane</keyword>
<dbReference type="InterPro" id="IPR045266">
    <property type="entry name" value="DOH_DOMON"/>
</dbReference>
<keyword evidence="4 9" id="KW-0732">Signal</keyword>
<dbReference type="SUPFAM" id="SSF49344">
    <property type="entry name" value="CBD9-like"/>
    <property type="match status" value="1"/>
</dbReference>
<dbReference type="EMBL" id="BSYO01000022">
    <property type="protein sequence ID" value="GMH20853.1"/>
    <property type="molecule type" value="Genomic_DNA"/>
</dbReference>
<dbReference type="PROSITE" id="PS50939">
    <property type="entry name" value="CYTOCHROME_B561"/>
    <property type="match status" value="1"/>
</dbReference>
<evidence type="ECO:0000256" key="2">
    <source>
        <dbReference type="ARBA" id="ARBA00022448"/>
    </source>
</evidence>
<evidence type="ECO:0008006" key="14">
    <source>
        <dbReference type="Google" id="ProtNLM"/>
    </source>
</evidence>
<dbReference type="InterPro" id="IPR005018">
    <property type="entry name" value="DOMON_domain"/>
</dbReference>
<dbReference type="CDD" id="cd08760">
    <property type="entry name" value="Cyt_b561_FRRS1_like"/>
    <property type="match status" value="1"/>
</dbReference>
<dbReference type="AlphaFoldDB" id="A0AAD3SZJ7"/>
<dbReference type="Proteomes" id="UP001279734">
    <property type="component" value="Unassembled WGS sequence"/>
</dbReference>
<dbReference type="GO" id="GO:0016020">
    <property type="term" value="C:membrane"/>
    <property type="evidence" value="ECO:0007669"/>
    <property type="project" value="UniProtKB-SubCell"/>
</dbReference>
<reference evidence="12" key="1">
    <citation type="submission" date="2023-05" db="EMBL/GenBank/DDBJ databases">
        <title>Nepenthes gracilis genome sequencing.</title>
        <authorList>
            <person name="Fukushima K."/>
        </authorList>
    </citation>
    <scope>NUCLEOTIDE SEQUENCE</scope>
    <source>
        <strain evidence="12">SING2019-196</strain>
    </source>
</reference>
<gene>
    <name evidence="12" type="ORF">Nepgr_022695</name>
</gene>
<dbReference type="Gene3D" id="1.20.120.1770">
    <property type="match status" value="1"/>
</dbReference>
<sequence>MKNRRPFIFIAIFVVIFNPNYLSSVKSQSTDSCSSNVNFNDFVPFDTASLLCNSVWPSQGYVLRYARAGTGLWSFLLSAPDPNSYVAIGFSNNGLMVGSSAMVGWIQSGSGLIKQYYLGGLNPSAVTPDQGDLTVVDNSSVAFGQSSRIFLAFQLSASQPSNHLIYAVGPSGFQPSSPGYLLMQHSTVVSTTLDYTTGESQAQSSSYRGIKRTHGAMSMVAWGILIPIGVMVARYFRGWDPIWFYAHATIQVIAFTFGLIGVILGLIVYDLLSSHVTTHKGIGMFVLGLGCLQMMAILARPEKGTKWRKYWNWCHYFTGRMLMIFAVANAFYGIHLGMEGPSWTDAYAATLAVLFIAAVLLEFKMRSQI</sequence>
<evidence type="ECO:0000256" key="4">
    <source>
        <dbReference type="ARBA" id="ARBA00022729"/>
    </source>
</evidence>
<evidence type="ECO:0000313" key="12">
    <source>
        <dbReference type="EMBL" id="GMH20853.1"/>
    </source>
</evidence>